<sequence>MRACRLLMAAALLAMPAMVTAQYPDRPVVVVVPFPPGGGGDTLARTVMPRVAQELGQPIVIENKPGAGGNIGSAGVARATPDGYVLLYGTNGTHAINQTLYRKPGFDAEKEFAPVSRLTEIPAVLVVNPSLLPVKSAPELIAYLKANPGKVSFASAGNGTTSHLAGIMFGTLAGVDIQHVPYKGGAQAITDVMGGQVAMMIDVMPNVYPHIKSGKVRALAISTVARSPAAPDLPTIAEAVPGFEVTAWDAVFAPPGTPKAIVERLNAAVRKALDDPAIKETLLARGTVTVAGTPDDLARFVTSENARWGKVVKQIGAQVD</sequence>
<dbReference type="PIRSF" id="PIRSF017082">
    <property type="entry name" value="YflP"/>
    <property type="match status" value="1"/>
</dbReference>
<dbReference type="Gene3D" id="3.40.190.150">
    <property type="entry name" value="Bordetella uptake gene, domain 1"/>
    <property type="match status" value="1"/>
</dbReference>
<feature type="chain" id="PRO_5006845404" evidence="2">
    <location>
        <begin position="22"/>
        <end position="320"/>
    </location>
</feature>
<dbReference type="Pfam" id="PF03401">
    <property type="entry name" value="TctC"/>
    <property type="match status" value="1"/>
</dbReference>
<dbReference type="InterPro" id="IPR005064">
    <property type="entry name" value="BUG"/>
</dbReference>
<comment type="similarity">
    <text evidence="1">Belongs to the UPF0065 (bug) family.</text>
</comment>
<dbReference type="PANTHER" id="PTHR42928">
    <property type="entry name" value="TRICARBOXYLATE-BINDING PROTEIN"/>
    <property type="match status" value="1"/>
</dbReference>
<evidence type="ECO:0000313" key="3">
    <source>
        <dbReference type="EMBL" id="ALV86331.1"/>
    </source>
</evidence>
<proteinExistence type="inferred from homology"/>
<feature type="signal peptide" evidence="2">
    <location>
        <begin position="1"/>
        <end position="21"/>
    </location>
</feature>
<reference evidence="3" key="1">
    <citation type="submission" date="2015-10" db="EMBL/GenBank/DDBJ databases">
        <title>Biosynthesis of SCL-MCL polyhydroxyalkanoates by metagenomic clones in Pseudomonas putida.</title>
        <authorList>
            <person name="Cheng J."/>
            <person name="Charles T.C."/>
        </authorList>
    </citation>
    <scope>NUCLEOTIDE SEQUENCE</scope>
</reference>
<dbReference type="PANTHER" id="PTHR42928:SF5">
    <property type="entry name" value="BLR1237 PROTEIN"/>
    <property type="match status" value="1"/>
</dbReference>
<evidence type="ECO:0000256" key="2">
    <source>
        <dbReference type="SAM" id="SignalP"/>
    </source>
</evidence>
<name>A0A0U3T289_9BACT</name>
<evidence type="ECO:0000256" key="1">
    <source>
        <dbReference type="ARBA" id="ARBA00006987"/>
    </source>
</evidence>
<protein>
    <submittedName>
        <fullName evidence="3">ABC transporter substrate-binding protein</fullName>
    </submittedName>
</protein>
<dbReference type="SUPFAM" id="SSF53850">
    <property type="entry name" value="Periplasmic binding protein-like II"/>
    <property type="match status" value="1"/>
</dbReference>
<keyword evidence="2" id="KW-0732">Signal</keyword>
<organism evidence="3">
    <name type="scientific">uncultured bacterium 5</name>
    <dbReference type="NCBI Taxonomy" id="1748277"/>
    <lineage>
        <taxon>Bacteria</taxon>
        <taxon>environmental samples</taxon>
    </lineage>
</organism>
<dbReference type="InterPro" id="IPR042100">
    <property type="entry name" value="Bug_dom1"/>
</dbReference>
<accession>A0A0U3T289</accession>
<dbReference type="Gene3D" id="3.40.190.10">
    <property type="entry name" value="Periplasmic binding protein-like II"/>
    <property type="match status" value="1"/>
</dbReference>
<dbReference type="CDD" id="cd13578">
    <property type="entry name" value="PBP2_Bug27"/>
    <property type="match status" value="1"/>
</dbReference>
<dbReference type="EMBL" id="KT944257">
    <property type="protein sequence ID" value="ALV86331.1"/>
    <property type="molecule type" value="Genomic_DNA"/>
</dbReference>
<dbReference type="AlphaFoldDB" id="A0A0U3T289"/>